<comment type="caution">
    <text evidence="1">The sequence shown here is derived from an EMBL/GenBank/DDBJ whole genome shotgun (WGS) entry which is preliminary data.</text>
</comment>
<keyword evidence="2" id="KW-1185">Reference proteome</keyword>
<evidence type="ECO:0000313" key="1">
    <source>
        <dbReference type="EMBL" id="KAK9234235.1"/>
    </source>
</evidence>
<evidence type="ECO:0000313" key="2">
    <source>
        <dbReference type="Proteomes" id="UP001433508"/>
    </source>
</evidence>
<protein>
    <submittedName>
        <fullName evidence="1">Uncharacterized protein</fullName>
    </submittedName>
</protein>
<reference evidence="2" key="1">
    <citation type="journal article" date="2024" name="Front. Bioeng. Biotechnol.">
        <title>Genome-scale model development and genomic sequencing of the oleaginous clade Lipomyces.</title>
        <authorList>
            <person name="Czajka J.J."/>
            <person name="Han Y."/>
            <person name="Kim J."/>
            <person name="Mondo S.J."/>
            <person name="Hofstad B.A."/>
            <person name="Robles A."/>
            <person name="Haridas S."/>
            <person name="Riley R."/>
            <person name="LaButti K."/>
            <person name="Pangilinan J."/>
            <person name="Andreopoulos W."/>
            <person name="Lipzen A."/>
            <person name="Yan J."/>
            <person name="Wang M."/>
            <person name="Ng V."/>
            <person name="Grigoriev I.V."/>
            <person name="Spatafora J.W."/>
            <person name="Magnuson J.K."/>
            <person name="Baker S.E."/>
            <person name="Pomraning K.R."/>
        </authorList>
    </citation>
    <scope>NUCLEOTIDE SEQUENCE [LARGE SCALE GENOMIC DNA]</scope>
    <source>
        <strain evidence="2">CBS 7786</strain>
    </source>
</reference>
<sequence length="368" mass="41873">MLLRSPNLNMPSCSHPHLEPALNVVSDEASLHRGNHHVDDCLDANLNPENWPLPTQLSLSAAQSLPDVGHMSALTRPIYRNPERPYSNFLVPVPISDPVSKFTANVVMQMLCAFPHMMLRRETFPPFIHGHWCYPSSATASALPKPLANCMGLAQIFVSHNLETRSFLWHTVREEQRSAAEKASQRQFSKRDHLAAIQALLIYIIMRVIDNSDIGLDLNLELLVTYQGLCDSFKDLCNEPFYQHERLCSSSSWQEWVFAEPRRRTAIVWLLITQMVQIKIGVPCDRFTSFRDVPLSSPKSLWEAKTRSEWEAEYDVYRTMPRMGLDVFGDLYDAYKQSSLGSNKLKLHAWNATIDNLGILLNLGAEII</sequence>
<dbReference type="EMBL" id="MU971497">
    <property type="protein sequence ID" value="KAK9234235.1"/>
    <property type="molecule type" value="Genomic_DNA"/>
</dbReference>
<name>A0ACC3SRQ2_LIPKO</name>
<organism evidence="1 2">
    <name type="scientific">Lipomyces kononenkoae</name>
    <name type="common">Yeast</name>
    <dbReference type="NCBI Taxonomy" id="34357"/>
    <lineage>
        <taxon>Eukaryota</taxon>
        <taxon>Fungi</taxon>
        <taxon>Dikarya</taxon>
        <taxon>Ascomycota</taxon>
        <taxon>Saccharomycotina</taxon>
        <taxon>Lipomycetes</taxon>
        <taxon>Lipomycetales</taxon>
        <taxon>Lipomycetaceae</taxon>
        <taxon>Lipomyces</taxon>
    </lineage>
</organism>
<accession>A0ACC3SRQ2</accession>
<dbReference type="Proteomes" id="UP001433508">
    <property type="component" value="Unassembled WGS sequence"/>
</dbReference>
<gene>
    <name evidence="1" type="ORF">V1525DRAFT_413714</name>
</gene>
<proteinExistence type="predicted"/>